<dbReference type="GO" id="GO:0008270">
    <property type="term" value="F:zinc ion binding"/>
    <property type="evidence" value="ECO:0007669"/>
    <property type="project" value="UniProtKB-KW"/>
</dbReference>
<name>A0A1Z5HSU2_9FIRM</name>
<organism evidence="6 7">
    <name type="scientific">Calderihabitans maritimus</name>
    <dbReference type="NCBI Taxonomy" id="1246530"/>
    <lineage>
        <taxon>Bacteria</taxon>
        <taxon>Bacillati</taxon>
        <taxon>Bacillota</taxon>
        <taxon>Clostridia</taxon>
        <taxon>Neomoorellales</taxon>
        <taxon>Calderihabitantaceae</taxon>
        <taxon>Calderihabitans</taxon>
    </lineage>
</organism>
<accession>A0A1Z5HSU2</accession>
<dbReference type="PROSITE" id="PS51128">
    <property type="entry name" value="ZF_DKSA_2"/>
    <property type="match status" value="1"/>
</dbReference>
<dbReference type="Gene3D" id="1.20.120.910">
    <property type="entry name" value="DksA, coiled-coil domain"/>
    <property type="match status" value="1"/>
</dbReference>
<dbReference type="EMBL" id="BDGJ01000087">
    <property type="protein sequence ID" value="GAW92602.1"/>
    <property type="molecule type" value="Genomic_DNA"/>
</dbReference>
<dbReference type="RefSeq" id="WP_088553911.1">
    <property type="nucleotide sequence ID" value="NZ_BDGJ01000087.1"/>
</dbReference>
<dbReference type="PANTHER" id="PTHR33823">
    <property type="entry name" value="RNA POLYMERASE-BINDING TRANSCRIPTION FACTOR DKSA-RELATED"/>
    <property type="match status" value="1"/>
</dbReference>
<evidence type="ECO:0000256" key="3">
    <source>
        <dbReference type="ARBA" id="ARBA00022833"/>
    </source>
</evidence>
<keyword evidence="7" id="KW-1185">Reference proteome</keyword>
<dbReference type="InterPro" id="IPR014240">
    <property type="entry name" value="YteA"/>
</dbReference>
<dbReference type="Proteomes" id="UP000197032">
    <property type="component" value="Unassembled WGS sequence"/>
</dbReference>
<dbReference type="Pfam" id="PF01258">
    <property type="entry name" value="zf-dskA_traR"/>
    <property type="match status" value="1"/>
</dbReference>
<dbReference type="PANTHER" id="PTHR33823:SF4">
    <property type="entry name" value="GENERAL STRESS PROTEIN 16O"/>
    <property type="match status" value="1"/>
</dbReference>
<dbReference type="InterPro" id="IPR037187">
    <property type="entry name" value="DnaK_N"/>
</dbReference>
<evidence type="ECO:0000313" key="6">
    <source>
        <dbReference type="EMBL" id="GAW92602.1"/>
    </source>
</evidence>
<evidence type="ECO:0000256" key="2">
    <source>
        <dbReference type="ARBA" id="ARBA00022771"/>
    </source>
</evidence>
<dbReference type="NCBIfam" id="TIGR02890">
    <property type="entry name" value="bacill_yteA"/>
    <property type="match status" value="1"/>
</dbReference>
<keyword evidence="3" id="KW-0862">Zinc</keyword>
<dbReference type="OrthoDB" id="9811543at2"/>
<dbReference type="PROSITE" id="PS01102">
    <property type="entry name" value="ZF_DKSA_1"/>
    <property type="match status" value="1"/>
</dbReference>
<comment type="caution">
    <text evidence="6">The sequence shown here is derived from an EMBL/GenBank/DDBJ whole genome shotgun (WGS) entry which is preliminary data.</text>
</comment>
<dbReference type="SUPFAM" id="SSF57716">
    <property type="entry name" value="Glucocorticoid receptor-like (DNA-binding domain)"/>
    <property type="match status" value="1"/>
</dbReference>
<dbReference type="InterPro" id="IPR000962">
    <property type="entry name" value="Znf_DskA_TraR"/>
</dbReference>
<dbReference type="InterPro" id="IPR020458">
    <property type="entry name" value="Znf_DskA_TraR_CS"/>
</dbReference>
<dbReference type="InterPro" id="IPR020460">
    <property type="entry name" value="Znf_C4-type_bac"/>
</dbReference>
<sequence>MNMQKLEHYRKKLLKSRKETEALIKGIEESGLDKTLRDSVQELSAYDNHPADLGDELFERSKDLALRDRARLQLQKIDDALQRIEEGRYGYCENCGRPIPEERLEVVPETTLCVNCRRLSEGKGDRHPRPIEEDVVVPPYGGFTHDSSPAELGDAEDEVMYDGEDAWQDVARFGTSDTPQDAPHARDYPAVYPDFDEDRGVVQDVEGIPYFKGADGIFYENVYGQDNEEAPEELVIGDDGLDMLRREDED</sequence>
<feature type="zinc finger region" description="dksA C4-type" evidence="4">
    <location>
        <begin position="92"/>
        <end position="116"/>
    </location>
</feature>
<dbReference type="PRINTS" id="PR00618">
    <property type="entry name" value="DKSAZNFINGER"/>
</dbReference>
<evidence type="ECO:0000256" key="4">
    <source>
        <dbReference type="PROSITE-ProRule" id="PRU00510"/>
    </source>
</evidence>
<protein>
    <submittedName>
        <fullName evidence="6">TraR/DksA family transcriptional regulator</fullName>
    </submittedName>
</protein>
<proteinExistence type="predicted"/>
<evidence type="ECO:0000259" key="5">
    <source>
        <dbReference type="Pfam" id="PF01258"/>
    </source>
</evidence>
<keyword evidence="2" id="KW-0863">Zinc-finger</keyword>
<dbReference type="AlphaFoldDB" id="A0A1Z5HSU2"/>
<feature type="domain" description="Zinc finger DksA/TraR C4-type" evidence="5">
    <location>
        <begin position="87"/>
        <end position="121"/>
    </location>
</feature>
<gene>
    <name evidence="6" type="ORF">KKC1_17530</name>
</gene>
<dbReference type="SUPFAM" id="SSF109635">
    <property type="entry name" value="DnaK suppressor protein DksA, alpha-hairpin domain"/>
    <property type="match status" value="1"/>
</dbReference>
<reference evidence="7" key="1">
    <citation type="journal article" date="2017" name="Appl. Environ. Microbiol.">
        <title>Genomic analysis of Calderihabitans maritimus KKC1, a thermophilic hydrogenogenic carboxydotrophic bacterium isolated from marine sediment.</title>
        <authorList>
            <person name="Omae K."/>
            <person name="Yoneda Y."/>
            <person name="Fukuyama Y."/>
            <person name="Yoshida T."/>
            <person name="Sako Y."/>
        </authorList>
    </citation>
    <scope>NUCLEOTIDE SEQUENCE [LARGE SCALE GENOMIC DNA]</scope>
    <source>
        <strain evidence="7">KKC1</strain>
    </source>
</reference>
<evidence type="ECO:0000313" key="7">
    <source>
        <dbReference type="Proteomes" id="UP000197032"/>
    </source>
</evidence>
<keyword evidence="1" id="KW-0479">Metal-binding</keyword>
<evidence type="ECO:0000256" key="1">
    <source>
        <dbReference type="ARBA" id="ARBA00022723"/>
    </source>
</evidence>